<protein>
    <submittedName>
        <fullName evidence="2">Uncharacterized protein</fullName>
    </submittedName>
</protein>
<organism evidence="2 3">
    <name type="scientific">Tanacetum coccineum</name>
    <dbReference type="NCBI Taxonomy" id="301880"/>
    <lineage>
        <taxon>Eukaryota</taxon>
        <taxon>Viridiplantae</taxon>
        <taxon>Streptophyta</taxon>
        <taxon>Embryophyta</taxon>
        <taxon>Tracheophyta</taxon>
        <taxon>Spermatophyta</taxon>
        <taxon>Magnoliopsida</taxon>
        <taxon>eudicotyledons</taxon>
        <taxon>Gunneridae</taxon>
        <taxon>Pentapetalae</taxon>
        <taxon>asterids</taxon>
        <taxon>campanulids</taxon>
        <taxon>Asterales</taxon>
        <taxon>Asteraceae</taxon>
        <taxon>Asteroideae</taxon>
        <taxon>Anthemideae</taxon>
        <taxon>Anthemidinae</taxon>
        <taxon>Tanacetum</taxon>
    </lineage>
</organism>
<proteinExistence type="predicted"/>
<keyword evidence="3" id="KW-1185">Reference proteome</keyword>
<feature type="compositionally biased region" description="Basic and acidic residues" evidence="1">
    <location>
        <begin position="421"/>
        <end position="439"/>
    </location>
</feature>
<reference evidence="2" key="1">
    <citation type="journal article" date="2022" name="Int. J. Mol. Sci.">
        <title>Draft Genome of Tanacetum Coccineum: Genomic Comparison of Closely Related Tanacetum-Family Plants.</title>
        <authorList>
            <person name="Yamashiro T."/>
            <person name="Shiraishi A."/>
            <person name="Nakayama K."/>
            <person name="Satake H."/>
        </authorList>
    </citation>
    <scope>NUCLEOTIDE SEQUENCE</scope>
</reference>
<reference evidence="2" key="2">
    <citation type="submission" date="2022-01" db="EMBL/GenBank/DDBJ databases">
        <authorList>
            <person name="Yamashiro T."/>
            <person name="Shiraishi A."/>
            <person name="Satake H."/>
            <person name="Nakayama K."/>
        </authorList>
    </citation>
    <scope>NUCLEOTIDE SEQUENCE</scope>
</reference>
<feature type="region of interest" description="Disordered" evidence="1">
    <location>
        <begin position="356"/>
        <end position="452"/>
    </location>
</feature>
<sequence length="452" mass="51709">MAQQIILAAQLVPKFQSIRRCNNYVVLQSIPCSLECKIIGQILLDRPLIYALTVHCMHVLACNLTIIHSAHTRGTSPQVPDTKATIKFQLDSQEITYTVDMFHDTLKLPVGTPDNPFITPVNIKVIKSFMQTAGYQGVVDKVSAFYTKFLAQPWQTMFKVFNHCLTTRTSEHDQTKINLLQLFHIVVNHTNVDYVALLWWDLLNCVFQKKDVITYPRFTKLVIADLMKKYPSIPKWLEEDYHSIKDDILLVSVYSTRNVLFQGMPISDAFLTDEIRVTDDYTEAHKTPTLTAASPQGKKMKQTKNTSILPPSDDRERDEITEATLLSLTLHKTALAAEAQENVAKVQEKLAEEEIENMVKGEENEESYASEFADSMRNEDVDDSGTRIELRHKENPKVVNDDDVTKKKDDKKDEDEEKYDDVEKTDNAAEEKDNDDPTDHTLSQKLLRVVWN</sequence>
<evidence type="ECO:0000256" key="1">
    <source>
        <dbReference type="SAM" id="MobiDB-lite"/>
    </source>
</evidence>
<comment type="caution">
    <text evidence="2">The sequence shown here is derived from an EMBL/GenBank/DDBJ whole genome shotgun (WGS) entry which is preliminary data.</text>
</comment>
<evidence type="ECO:0000313" key="2">
    <source>
        <dbReference type="EMBL" id="GJT53804.1"/>
    </source>
</evidence>
<accession>A0ABQ5ESH7</accession>
<dbReference type="EMBL" id="BQNB010016619">
    <property type="protein sequence ID" value="GJT53804.1"/>
    <property type="molecule type" value="Genomic_DNA"/>
</dbReference>
<feature type="compositionally biased region" description="Basic and acidic residues" evidence="1">
    <location>
        <begin position="374"/>
        <end position="411"/>
    </location>
</feature>
<gene>
    <name evidence="2" type="ORF">Tco_0988858</name>
</gene>
<feature type="region of interest" description="Disordered" evidence="1">
    <location>
        <begin position="288"/>
        <end position="317"/>
    </location>
</feature>
<evidence type="ECO:0000313" key="3">
    <source>
        <dbReference type="Proteomes" id="UP001151760"/>
    </source>
</evidence>
<name>A0ABQ5ESH7_9ASTR</name>
<dbReference type="Proteomes" id="UP001151760">
    <property type="component" value="Unassembled WGS sequence"/>
</dbReference>